<reference evidence="1" key="1">
    <citation type="submission" date="2021-06" db="EMBL/GenBank/DDBJ databases">
        <authorList>
            <person name="Kallberg Y."/>
            <person name="Tangrot J."/>
            <person name="Rosling A."/>
        </authorList>
    </citation>
    <scope>NUCLEOTIDE SEQUENCE</scope>
    <source>
        <strain evidence="1">28 12/20/2015</strain>
    </source>
</reference>
<sequence length="90" mass="10277">YSINSYDSINLDGSDEANDSDDTSSLDDNHYNVFKIRKQFLDADKLLKKSIKTPEMLSIFPSKSINFLPSSNIFINSQNLSGIYFKLKNF</sequence>
<keyword evidence="2" id="KW-1185">Reference proteome</keyword>
<comment type="caution">
    <text evidence="1">The sequence shown here is derived from an EMBL/GenBank/DDBJ whole genome shotgun (WGS) entry which is preliminary data.</text>
</comment>
<protein>
    <submittedName>
        <fullName evidence="1">10027_t:CDS:1</fullName>
    </submittedName>
</protein>
<dbReference type="EMBL" id="CAJVPW010011893">
    <property type="protein sequence ID" value="CAG8629999.1"/>
    <property type="molecule type" value="Genomic_DNA"/>
</dbReference>
<feature type="non-terminal residue" evidence="1">
    <location>
        <position position="1"/>
    </location>
</feature>
<name>A0ACA9N2B7_9GLOM</name>
<proteinExistence type="predicted"/>
<organism evidence="1 2">
    <name type="scientific">Cetraspora pellucida</name>
    <dbReference type="NCBI Taxonomy" id="1433469"/>
    <lineage>
        <taxon>Eukaryota</taxon>
        <taxon>Fungi</taxon>
        <taxon>Fungi incertae sedis</taxon>
        <taxon>Mucoromycota</taxon>
        <taxon>Glomeromycotina</taxon>
        <taxon>Glomeromycetes</taxon>
        <taxon>Diversisporales</taxon>
        <taxon>Gigasporaceae</taxon>
        <taxon>Cetraspora</taxon>
    </lineage>
</organism>
<dbReference type="Proteomes" id="UP000789366">
    <property type="component" value="Unassembled WGS sequence"/>
</dbReference>
<evidence type="ECO:0000313" key="1">
    <source>
        <dbReference type="EMBL" id="CAG8629999.1"/>
    </source>
</evidence>
<accession>A0ACA9N2B7</accession>
<evidence type="ECO:0000313" key="2">
    <source>
        <dbReference type="Proteomes" id="UP000789366"/>
    </source>
</evidence>
<gene>
    <name evidence="1" type="ORF">SPELUC_LOCUS8190</name>
</gene>